<gene>
    <name evidence="9" type="primary">jag</name>
    <name evidence="6" type="synonym">eloR</name>
    <name evidence="6" type="synonym">khpB</name>
    <name evidence="9" type="ORF">ACFSX4_11575</name>
</gene>
<comment type="similarity">
    <text evidence="6">Belongs to the KhpB RNA-binding protein family.</text>
</comment>
<evidence type="ECO:0000256" key="4">
    <source>
        <dbReference type="ARBA" id="ARBA00023186"/>
    </source>
</evidence>
<comment type="function">
    <text evidence="6">A probable RNA chaperone. Forms a complex with KhpA which binds to cellular RNA and controls its expression. Plays a role in peptidoglycan (PG) homeostasis and cell length regulation.</text>
</comment>
<keyword evidence="10" id="KW-1185">Reference proteome</keyword>
<name>A0ABW5X100_9STAP</name>
<dbReference type="PROSITE" id="PS51061">
    <property type="entry name" value="R3H"/>
    <property type="match status" value="1"/>
</dbReference>
<dbReference type="SUPFAM" id="SSF82708">
    <property type="entry name" value="R3H domain"/>
    <property type="match status" value="1"/>
</dbReference>
<dbReference type="Gene3D" id="3.30.30.80">
    <property type="entry name" value="probable RNA-binding protein from clostridium symbiosum atcc 14940"/>
    <property type="match status" value="1"/>
</dbReference>
<feature type="domain" description="R3H" evidence="8">
    <location>
        <begin position="226"/>
        <end position="291"/>
    </location>
</feature>
<comment type="caution">
    <text evidence="6">Lacks conserved residue(s) required for the propagation of feature annotation.</text>
</comment>
<keyword evidence="2 6" id="KW-0694">RNA-binding</keyword>
<protein>
    <recommendedName>
        <fullName evidence="6">RNA-binding protein KhpB</fullName>
    </recommendedName>
    <alternativeName>
        <fullName evidence="6">RNA-binding protein EloR</fullName>
    </alternativeName>
</protein>
<dbReference type="Proteomes" id="UP001597519">
    <property type="component" value="Unassembled WGS sequence"/>
</dbReference>
<evidence type="ECO:0000259" key="8">
    <source>
        <dbReference type="PROSITE" id="PS51061"/>
    </source>
</evidence>
<evidence type="ECO:0000256" key="5">
    <source>
        <dbReference type="ARBA" id="ARBA00023316"/>
    </source>
</evidence>
<comment type="caution">
    <text evidence="9">The sequence shown here is derived from an EMBL/GenBank/DDBJ whole genome shotgun (WGS) entry which is preliminary data.</text>
</comment>
<dbReference type="InterPro" id="IPR032782">
    <property type="entry name" value="KhpB_N"/>
</dbReference>
<dbReference type="InterPro" id="IPR015946">
    <property type="entry name" value="KH_dom-like_a/b"/>
</dbReference>
<dbReference type="InterPro" id="IPR039247">
    <property type="entry name" value="KhpB"/>
</dbReference>
<accession>A0ABW5X100</accession>
<reference evidence="10" key="1">
    <citation type="journal article" date="2019" name="Int. J. Syst. Evol. Microbiol.">
        <title>The Global Catalogue of Microorganisms (GCM) 10K type strain sequencing project: providing services to taxonomists for standard genome sequencing and annotation.</title>
        <authorList>
            <consortium name="The Broad Institute Genomics Platform"/>
            <consortium name="The Broad Institute Genome Sequencing Center for Infectious Disease"/>
            <person name="Wu L."/>
            <person name="Ma J."/>
        </authorList>
    </citation>
    <scope>NUCLEOTIDE SEQUENCE [LARGE SCALE GENOMIC DNA]</scope>
    <source>
        <strain evidence="10">KCTC 33575</strain>
    </source>
</reference>
<dbReference type="InterPro" id="IPR038008">
    <property type="entry name" value="Jag_KH"/>
</dbReference>
<keyword evidence="3 6" id="KW-0133">Cell shape</keyword>
<evidence type="ECO:0000313" key="10">
    <source>
        <dbReference type="Proteomes" id="UP001597519"/>
    </source>
</evidence>
<dbReference type="InterPro" id="IPR034079">
    <property type="entry name" value="R3H_KhpB"/>
</dbReference>
<feature type="compositionally biased region" description="Acidic residues" evidence="7">
    <location>
        <begin position="129"/>
        <end position="138"/>
    </location>
</feature>
<comment type="subunit">
    <text evidence="6">Forms a complex with KhpA.</text>
</comment>
<dbReference type="Gene3D" id="3.30.300.20">
    <property type="match status" value="1"/>
</dbReference>
<dbReference type="Pfam" id="PF14804">
    <property type="entry name" value="Jag_N"/>
    <property type="match status" value="1"/>
</dbReference>
<evidence type="ECO:0000256" key="1">
    <source>
        <dbReference type="ARBA" id="ARBA00022490"/>
    </source>
</evidence>
<proteinExistence type="inferred from homology"/>
<dbReference type="PANTHER" id="PTHR35800:SF1">
    <property type="entry name" value="RNA-BINDING PROTEIN KHPB"/>
    <property type="match status" value="1"/>
</dbReference>
<keyword evidence="1 6" id="KW-0963">Cytoplasm</keyword>
<dbReference type="NCBIfam" id="NF041568">
    <property type="entry name" value="Jag_EloR"/>
    <property type="match status" value="1"/>
</dbReference>
<evidence type="ECO:0000256" key="6">
    <source>
        <dbReference type="HAMAP-Rule" id="MF_00867"/>
    </source>
</evidence>
<dbReference type="HAMAP" id="MF_00867">
    <property type="entry name" value="KhpB"/>
    <property type="match status" value="1"/>
</dbReference>
<keyword evidence="4 6" id="KW-0143">Chaperone</keyword>
<evidence type="ECO:0000313" key="9">
    <source>
        <dbReference type="EMBL" id="MFD2831103.1"/>
    </source>
</evidence>
<dbReference type="SMART" id="SM01245">
    <property type="entry name" value="Jag_N"/>
    <property type="match status" value="1"/>
</dbReference>
<dbReference type="CDD" id="cd02414">
    <property type="entry name" value="KH-II_Jag"/>
    <property type="match status" value="1"/>
</dbReference>
<dbReference type="InterPro" id="IPR036867">
    <property type="entry name" value="R3H_dom_sf"/>
</dbReference>
<dbReference type="SMART" id="SM00393">
    <property type="entry name" value="R3H"/>
    <property type="match status" value="1"/>
</dbReference>
<comment type="subcellular location">
    <subcellularLocation>
        <location evidence="6">Cytoplasm</location>
    </subcellularLocation>
</comment>
<dbReference type="RefSeq" id="WP_377775009.1">
    <property type="nucleotide sequence ID" value="NZ_JBHUOQ010000004.1"/>
</dbReference>
<organism evidence="9 10">
    <name type="scientific">Corticicoccus populi</name>
    <dbReference type="NCBI Taxonomy" id="1812821"/>
    <lineage>
        <taxon>Bacteria</taxon>
        <taxon>Bacillati</taxon>
        <taxon>Bacillota</taxon>
        <taxon>Bacilli</taxon>
        <taxon>Bacillales</taxon>
        <taxon>Staphylococcaceae</taxon>
        <taxon>Corticicoccus</taxon>
    </lineage>
</organism>
<dbReference type="Pfam" id="PF13083">
    <property type="entry name" value="KH_KhpA-B"/>
    <property type="match status" value="1"/>
</dbReference>
<dbReference type="InterPro" id="IPR038247">
    <property type="entry name" value="Jag_N_dom_sf"/>
</dbReference>
<dbReference type="EMBL" id="JBHUOQ010000004">
    <property type="protein sequence ID" value="MFD2831103.1"/>
    <property type="molecule type" value="Genomic_DNA"/>
</dbReference>
<comment type="domain">
    <text evidence="6">Has an N-terminal Jag-N domain and 2 RNA-binding domains (KH and R3H).</text>
</comment>
<dbReference type="Pfam" id="PF01424">
    <property type="entry name" value="R3H"/>
    <property type="match status" value="1"/>
</dbReference>
<dbReference type="CDD" id="cd02644">
    <property type="entry name" value="R3H_jag"/>
    <property type="match status" value="1"/>
</dbReference>
<feature type="region of interest" description="Disordered" evidence="7">
    <location>
        <begin position="76"/>
        <end position="138"/>
    </location>
</feature>
<sequence>MYKIYRAETVDSAIKKGLNELKVSEADIRIDVEDRGSKGFLGIGRKEAVVKLTVINPELKLYESIDALILRDNSEAEDTVEEPANAVDDSETVSESIQETPPAEAVNAETVNNEENESADTNITAGEVQETEELEVPEESLTIEGAAESTTAYIERVVRDMKIESQADFTIEGKEIWIELESSLAAKLIGKRGQTLNALQELAQNYFNSIYKSYGSVVLDIEDYREKRRETLENLAVNMSKKALRTNEPVKMEPMPSFERKIMHNVLSNLENINTRSEGKDPRRYIVIEKR</sequence>
<dbReference type="InterPro" id="IPR001374">
    <property type="entry name" value="R3H_dom"/>
</dbReference>
<keyword evidence="5 6" id="KW-0961">Cell wall biogenesis/degradation</keyword>
<dbReference type="PANTHER" id="PTHR35800">
    <property type="entry name" value="PROTEIN JAG"/>
    <property type="match status" value="1"/>
</dbReference>
<dbReference type="Gene3D" id="3.30.1370.50">
    <property type="entry name" value="R3H-like domain"/>
    <property type="match status" value="1"/>
</dbReference>
<evidence type="ECO:0000256" key="7">
    <source>
        <dbReference type="SAM" id="MobiDB-lite"/>
    </source>
</evidence>
<evidence type="ECO:0000256" key="2">
    <source>
        <dbReference type="ARBA" id="ARBA00022884"/>
    </source>
</evidence>
<evidence type="ECO:0000256" key="3">
    <source>
        <dbReference type="ARBA" id="ARBA00022960"/>
    </source>
</evidence>